<evidence type="ECO:0000313" key="3">
    <source>
        <dbReference type="Proteomes" id="UP000053660"/>
    </source>
</evidence>
<feature type="compositionally biased region" description="Polar residues" evidence="1">
    <location>
        <begin position="208"/>
        <end position="224"/>
    </location>
</feature>
<feature type="compositionally biased region" description="Basic residues" evidence="1">
    <location>
        <begin position="233"/>
        <end position="242"/>
    </location>
</feature>
<gene>
    <name evidence="2" type="ORF">OESDEN_10097</name>
</gene>
<feature type="compositionally biased region" description="Low complexity" evidence="1">
    <location>
        <begin position="159"/>
        <end position="169"/>
    </location>
</feature>
<dbReference type="OrthoDB" id="5877006at2759"/>
<evidence type="ECO:0000256" key="1">
    <source>
        <dbReference type="SAM" id="MobiDB-lite"/>
    </source>
</evidence>
<dbReference type="EMBL" id="KN553427">
    <property type="protein sequence ID" value="KHJ90065.1"/>
    <property type="molecule type" value="Genomic_DNA"/>
</dbReference>
<organism evidence="2 3">
    <name type="scientific">Oesophagostomum dentatum</name>
    <name type="common">Nodular worm</name>
    <dbReference type="NCBI Taxonomy" id="61180"/>
    <lineage>
        <taxon>Eukaryota</taxon>
        <taxon>Metazoa</taxon>
        <taxon>Ecdysozoa</taxon>
        <taxon>Nematoda</taxon>
        <taxon>Chromadorea</taxon>
        <taxon>Rhabditida</taxon>
        <taxon>Rhabditina</taxon>
        <taxon>Rhabditomorpha</taxon>
        <taxon>Strongyloidea</taxon>
        <taxon>Strongylidae</taxon>
        <taxon>Oesophagostomum</taxon>
    </lineage>
</organism>
<feature type="compositionally biased region" description="Basic and acidic residues" evidence="1">
    <location>
        <begin position="144"/>
        <end position="158"/>
    </location>
</feature>
<accession>A0A0B1T3V7</accession>
<feature type="compositionally biased region" description="Basic and acidic residues" evidence="1">
    <location>
        <begin position="124"/>
        <end position="133"/>
    </location>
</feature>
<sequence length="405" mass="43046">MKPKQEIPQNPVEQKKEVPASKKGKRKRVSSTGDQKQIKRRRMSSSAAHHEEIPSKAKEAKDSPAAPIAPRPKRLSAGKTLDFLAEYASSRSSSEYTPGTSSIGSDSPYYPDVPPSPSTSSVRDAVEHEEKPDIVQPAEQPSENSHEPSEVSAEKESRSSATPDSASSAKESKTSPSTQQESSVEAKTTKARRSSISVKAAGAGKVRISSSIIEAASLPSTSKHTPALLSIRRSSRSHTLSKKLRDSDLQIKATGLATPTISKPVDPNSALGILQRVSRFTRPIRSPSPQPLKKLLPSTHSKKAETVVEQPAEPSADVKEDTVAEQPTEASSSTDSPAAKEPEPSSPKEAPKEESSSSLAGAETNDETAAKDSDPAAVPSPLSTTVAEKAETKDEKDTTPRPTSK</sequence>
<reference evidence="2 3" key="1">
    <citation type="submission" date="2014-03" db="EMBL/GenBank/DDBJ databases">
        <title>Draft genome of the hookworm Oesophagostomum dentatum.</title>
        <authorList>
            <person name="Mitreva M."/>
        </authorList>
    </citation>
    <scope>NUCLEOTIDE SEQUENCE [LARGE SCALE GENOMIC DNA]</scope>
    <source>
        <strain evidence="2 3">OD-Hann</strain>
    </source>
</reference>
<protein>
    <submittedName>
        <fullName evidence="2">Uncharacterized protein</fullName>
    </submittedName>
</protein>
<feature type="compositionally biased region" description="Basic and acidic residues" evidence="1">
    <location>
        <begin position="388"/>
        <end position="399"/>
    </location>
</feature>
<feature type="compositionally biased region" description="Basic and acidic residues" evidence="1">
    <location>
        <begin position="48"/>
        <end position="62"/>
    </location>
</feature>
<feature type="non-terminal residue" evidence="2">
    <location>
        <position position="405"/>
    </location>
</feature>
<feature type="compositionally biased region" description="Polar residues" evidence="1">
    <location>
        <begin position="95"/>
        <end position="104"/>
    </location>
</feature>
<evidence type="ECO:0000313" key="2">
    <source>
        <dbReference type="EMBL" id="KHJ90065.1"/>
    </source>
</evidence>
<name>A0A0B1T3V7_OESDE</name>
<feature type="compositionally biased region" description="Polar residues" evidence="1">
    <location>
        <begin position="174"/>
        <end position="186"/>
    </location>
</feature>
<feature type="region of interest" description="Disordered" evidence="1">
    <location>
        <begin position="1"/>
        <end position="405"/>
    </location>
</feature>
<proteinExistence type="predicted"/>
<dbReference type="Proteomes" id="UP000053660">
    <property type="component" value="Unassembled WGS sequence"/>
</dbReference>
<keyword evidence="3" id="KW-1185">Reference proteome</keyword>
<dbReference type="AlphaFoldDB" id="A0A0B1T3V7"/>